<feature type="region of interest" description="Disordered" evidence="1">
    <location>
        <begin position="256"/>
        <end position="293"/>
    </location>
</feature>
<dbReference type="Proteomes" id="UP001152607">
    <property type="component" value="Unassembled WGS sequence"/>
</dbReference>
<organism evidence="2 3">
    <name type="scientific">Periconia digitata</name>
    <dbReference type="NCBI Taxonomy" id="1303443"/>
    <lineage>
        <taxon>Eukaryota</taxon>
        <taxon>Fungi</taxon>
        <taxon>Dikarya</taxon>
        <taxon>Ascomycota</taxon>
        <taxon>Pezizomycotina</taxon>
        <taxon>Dothideomycetes</taxon>
        <taxon>Pleosporomycetidae</taxon>
        <taxon>Pleosporales</taxon>
        <taxon>Massarineae</taxon>
        <taxon>Periconiaceae</taxon>
        <taxon>Periconia</taxon>
    </lineage>
</organism>
<feature type="compositionally biased region" description="Polar residues" evidence="1">
    <location>
        <begin position="348"/>
        <end position="357"/>
    </location>
</feature>
<dbReference type="OrthoDB" id="4172108at2759"/>
<feature type="compositionally biased region" description="Polar residues" evidence="1">
    <location>
        <begin position="365"/>
        <end position="393"/>
    </location>
</feature>
<evidence type="ECO:0000313" key="3">
    <source>
        <dbReference type="Proteomes" id="UP001152607"/>
    </source>
</evidence>
<gene>
    <name evidence="2" type="ORF">PDIGIT_LOCUS7850</name>
</gene>
<feature type="region of interest" description="Disordered" evidence="1">
    <location>
        <begin position="316"/>
        <end position="399"/>
    </location>
</feature>
<feature type="compositionally biased region" description="Basic residues" evidence="1">
    <location>
        <begin position="641"/>
        <end position="650"/>
    </location>
</feature>
<feature type="region of interest" description="Disordered" evidence="1">
    <location>
        <begin position="641"/>
        <end position="686"/>
    </location>
</feature>
<dbReference type="AlphaFoldDB" id="A0A9W4UGV7"/>
<name>A0A9W4UGV7_9PLEO</name>
<comment type="caution">
    <text evidence="2">The sequence shown here is derived from an EMBL/GenBank/DDBJ whole genome shotgun (WGS) entry which is preliminary data.</text>
</comment>
<evidence type="ECO:0000256" key="1">
    <source>
        <dbReference type="SAM" id="MobiDB-lite"/>
    </source>
</evidence>
<accession>A0A9W4UGV7</accession>
<proteinExistence type="predicted"/>
<feature type="compositionally biased region" description="Low complexity" evidence="1">
    <location>
        <begin position="317"/>
        <end position="336"/>
    </location>
</feature>
<sequence length="725" mass="81431">MSFGYSIGDVINLVQISARVYVAFNDANNCSESQVVGLVREYTAFHHCLVELAELMKEYGKPLPFSYHDFQSTLERCESTIEPYKENLVDRKMSVKKFIYTIKYMGKEKEIENLRSLVNGHCQSLQLCISFLNLRLQVEATKQTHRLLDMVPFRSVSIGGQYYTTNAIGSSSRTEPLALPPLSDADQLYKDYLIFNRWLKSQDEQLVAEGGTLNRPLSLGDTPSAAPSRDDQTDAVFYHLRRELEDANAIAENRAKRTAVGKRTHLSPSEAVRQEVRNTPPAPQRTYTLDTDHSGLFSRFENYDTSMVDSTATIRLSPQQTSQAASPSGSPQIPSSNFEPIDWGRISPTASPSSSRPQAVPGRTPSVSTTYSDLSTSPRSHFSTGPGISTADTSPEDVGRSLRRRMSAASLMSIALGPGALQWNRLCHKVVVERTTMRGVDSRVCDLQWRFRDDAGISIRALYRSSTTKEVKTWTTQQFLATGPSIPLTTSYRDGDVSIDFPRSSFGKLDKGCLDVKYTITGTEASARFQTLLYTNNGKDPAELLFDRPISTISSDLNKPECRSKNLRLWKRNEIRVGLNGVETIEVLVILFYTSALEDEKAHWVEEPHYIFQWLDASVYKRSAAREKKLQLIVSKDPGRWSRHKVRRNSSKTSESSVNQETGGRPGTLRRESTASSAKSMFGGKKPSGAGNLNRFGYSELEIKFQSELDRMDFLEIWQRFVKPL</sequence>
<feature type="compositionally biased region" description="Polar residues" evidence="1">
    <location>
        <begin position="651"/>
        <end position="662"/>
    </location>
</feature>
<reference evidence="2" key="1">
    <citation type="submission" date="2023-01" db="EMBL/GenBank/DDBJ databases">
        <authorList>
            <person name="Van Ghelder C."/>
            <person name="Rancurel C."/>
        </authorList>
    </citation>
    <scope>NUCLEOTIDE SEQUENCE</scope>
    <source>
        <strain evidence="2">CNCM I-4278</strain>
    </source>
</reference>
<feature type="compositionally biased region" description="Basic residues" evidence="1">
    <location>
        <begin position="256"/>
        <end position="265"/>
    </location>
</feature>
<dbReference type="EMBL" id="CAOQHR010000005">
    <property type="protein sequence ID" value="CAI6334782.1"/>
    <property type="molecule type" value="Genomic_DNA"/>
</dbReference>
<evidence type="ECO:0000313" key="2">
    <source>
        <dbReference type="EMBL" id="CAI6334782.1"/>
    </source>
</evidence>
<keyword evidence="3" id="KW-1185">Reference proteome</keyword>
<protein>
    <submittedName>
        <fullName evidence="2">Uncharacterized protein</fullName>
    </submittedName>
</protein>